<dbReference type="PROSITE" id="PS51284">
    <property type="entry name" value="DOC"/>
    <property type="match status" value="1"/>
</dbReference>
<comment type="caution">
    <text evidence="6">The sequence shown here is derived from an EMBL/GenBank/DDBJ whole genome shotgun (WGS) entry which is preliminary data.</text>
</comment>
<gene>
    <name evidence="6" type="ORF">SNE40_012205</name>
</gene>
<dbReference type="InterPro" id="IPR000569">
    <property type="entry name" value="HECT_dom"/>
</dbReference>
<dbReference type="EMBL" id="JAZGQO010000008">
    <property type="protein sequence ID" value="KAK6179966.1"/>
    <property type="molecule type" value="Genomic_DNA"/>
</dbReference>
<dbReference type="Proteomes" id="UP001347796">
    <property type="component" value="Unassembled WGS sequence"/>
</dbReference>
<feature type="region of interest" description="Disordered" evidence="3">
    <location>
        <begin position="216"/>
        <end position="235"/>
    </location>
</feature>
<dbReference type="Gene3D" id="3.90.1750.10">
    <property type="entry name" value="Hect, E3 ligase catalytic domains"/>
    <property type="match status" value="1"/>
</dbReference>
<dbReference type="GO" id="GO:0043161">
    <property type="term" value="P:proteasome-mediated ubiquitin-dependent protein catabolic process"/>
    <property type="evidence" value="ECO:0007669"/>
    <property type="project" value="TreeGrafter"/>
</dbReference>
<dbReference type="Pfam" id="PF03256">
    <property type="entry name" value="ANAPC10"/>
    <property type="match status" value="1"/>
</dbReference>
<feature type="domain" description="DOC" evidence="5">
    <location>
        <begin position="184"/>
        <end position="363"/>
    </location>
</feature>
<dbReference type="SUPFAM" id="SSF56204">
    <property type="entry name" value="Hect, E3 ligase catalytic domain"/>
    <property type="match status" value="1"/>
</dbReference>
<feature type="active site" description="Glycyl thioester intermediate" evidence="2">
    <location>
        <position position="786"/>
    </location>
</feature>
<evidence type="ECO:0000256" key="2">
    <source>
        <dbReference type="PROSITE-ProRule" id="PRU00104"/>
    </source>
</evidence>
<feature type="domain" description="HECT" evidence="4">
    <location>
        <begin position="496"/>
        <end position="820"/>
    </location>
</feature>
<accession>A0AAN8PVI1</accession>
<protein>
    <recommendedName>
        <fullName evidence="8">E3 ubiquitin-protein ligase HECTD3</fullName>
    </recommendedName>
</protein>
<dbReference type="Gene3D" id="3.30.2410.10">
    <property type="entry name" value="Hect, E3 ligase catalytic domain"/>
    <property type="match status" value="1"/>
</dbReference>
<dbReference type="Gene3D" id="2.60.120.260">
    <property type="entry name" value="Galactose-binding domain-like"/>
    <property type="match status" value="1"/>
</dbReference>
<dbReference type="SMART" id="SM00119">
    <property type="entry name" value="HECTc"/>
    <property type="match status" value="1"/>
</dbReference>
<reference evidence="6 7" key="1">
    <citation type="submission" date="2024-01" db="EMBL/GenBank/DDBJ databases">
        <title>The genome of the rayed Mediterranean limpet Patella caerulea (Linnaeus, 1758).</title>
        <authorList>
            <person name="Anh-Thu Weber A."/>
            <person name="Halstead-Nussloch G."/>
        </authorList>
    </citation>
    <scope>NUCLEOTIDE SEQUENCE [LARGE SCALE GENOMIC DNA]</scope>
    <source>
        <strain evidence="6">AATW-2023a</strain>
        <tissue evidence="6">Whole specimen</tissue>
    </source>
</reference>
<evidence type="ECO:0000259" key="5">
    <source>
        <dbReference type="PROSITE" id="PS51284"/>
    </source>
</evidence>
<evidence type="ECO:0008006" key="8">
    <source>
        <dbReference type="Google" id="ProtNLM"/>
    </source>
</evidence>
<dbReference type="SUPFAM" id="SSF49785">
    <property type="entry name" value="Galactose-binding domain-like"/>
    <property type="match status" value="1"/>
</dbReference>
<evidence type="ECO:0000256" key="1">
    <source>
        <dbReference type="ARBA" id="ARBA00022786"/>
    </source>
</evidence>
<evidence type="ECO:0000256" key="3">
    <source>
        <dbReference type="SAM" id="MobiDB-lite"/>
    </source>
</evidence>
<dbReference type="PANTHER" id="PTHR46654">
    <property type="entry name" value="E3 UBIQUITIN-PROTEIN LIGASE HECTD3"/>
    <property type="match status" value="1"/>
</dbReference>
<dbReference type="GO" id="GO:0004842">
    <property type="term" value="F:ubiquitin-protein transferase activity"/>
    <property type="evidence" value="ECO:0007669"/>
    <property type="project" value="InterPro"/>
</dbReference>
<dbReference type="InterPro" id="IPR004939">
    <property type="entry name" value="APC_su10/DOC_dom"/>
</dbReference>
<dbReference type="InterPro" id="IPR008979">
    <property type="entry name" value="Galactose-bd-like_sf"/>
</dbReference>
<organism evidence="6 7">
    <name type="scientific">Patella caerulea</name>
    <name type="common">Rayed Mediterranean limpet</name>
    <dbReference type="NCBI Taxonomy" id="87958"/>
    <lineage>
        <taxon>Eukaryota</taxon>
        <taxon>Metazoa</taxon>
        <taxon>Spiralia</taxon>
        <taxon>Lophotrochozoa</taxon>
        <taxon>Mollusca</taxon>
        <taxon>Gastropoda</taxon>
        <taxon>Patellogastropoda</taxon>
        <taxon>Patelloidea</taxon>
        <taxon>Patellidae</taxon>
        <taxon>Patella</taxon>
    </lineage>
</organism>
<evidence type="ECO:0000313" key="6">
    <source>
        <dbReference type="EMBL" id="KAK6179966.1"/>
    </source>
</evidence>
<dbReference type="PANTHER" id="PTHR46654:SF1">
    <property type="entry name" value="E3 UBIQUITIN-PROTEIN LIGASE HECTD3"/>
    <property type="match status" value="1"/>
</dbReference>
<dbReference type="SMART" id="SM01337">
    <property type="entry name" value="APC10"/>
    <property type="match status" value="1"/>
</dbReference>
<name>A0AAN8PVI1_PATCE</name>
<dbReference type="Gene3D" id="3.30.2160.10">
    <property type="entry name" value="Hect, E3 ligase catalytic domain"/>
    <property type="match status" value="1"/>
</dbReference>
<dbReference type="Pfam" id="PF00632">
    <property type="entry name" value="HECT"/>
    <property type="match status" value="1"/>
</dbReference>
<keyword evidence="7" id="KW-1185">Reference proteome</keyword>
<evidence type="ECO:0000313" key="7">
    <source>
        <dbReference type="Proteomes" id="UP001347796"/>
    </source>
</evidence>
<sequence length="824" mass="94249">MSHIPPARRKITRLRCVQECIKCFKQNLSMPESVCFVAKEVQYYCTQAKVTIKLYSEPQKNNKKAKELTLTPESILFVSGEECCNSHGKWLRVVKFRASPSSNIEVLKEEYWYLMYGNKTSEDTPVIQIVPAKKHSPYLFSWDEIVEQHYALQLREHKSPLPEPDTAAVNLLRQSPPSWSFQHDEVLVQMMAQHMPSDNDHLGSIKNVVESLDVSTSCEDDGPMNLTDNDPDTYWESDGTQGQHWIQLRMKKGTIIKKLCITLCSNDDNYLPSKILVQGGEVDNLKTLGTITPDRINGKQDVVLLSGLTEHYPLIKIRFKECKSGGIDTRVRGIKITATGEKNHGFDKDFFTSENLIRFPLLQSYSKDQLYRRSQVIQRFMVLLDSVLQLLVPSWHTSTSSKNPLAGIRPLLPLSKKRTSLVDTCLKDSANEPPEKPTVYINRRIAMEHRCNPSNDPSCKSSVFIQLYDGLKPRERSAKPLDYRWTHRHDQWWECKFISEGIIDQGGGFRDSLSDLAEELCPSTVDSPIPLPYFIRAPNQEQEDGNVNTDVFIPNSTCTDKDKYIWIGQLMGACFRGRENLVLTLSSFVWKKLIGESVSWSRDYLTVDSLTTKLIDDLEKMDAVTFRSASRSWSLTLANGVTVILKMDESGNPLGLKYENREEYCEKVKEARMKEFDDQISYIRCGLLQVIPPAVLDLLTWQEVESRVCGDPKISLEALKKSTHYDEVEETDERIKYMWEALKKFTNEDRSKFIKFVTGRRRLPASIFVTSGKSDAIDSLPESSTCANMLYLPFYSSAKLAEERIRYAVYNCVAIDTDMHPQDD</sequence>
<evidence type="ECO:0000259" key="4">
    <source>
        <dbReference type="PROSITE" id="PS50237"/>
    </source>
</evidence>
<dbReference type="InterPro" id="IPR042469">
    <property type="entry name" value="HECTD3"/>
</dbReference>
<keyword evidence="1 2" id="KW-0833">Ubl conjugation pathway</keyword>
<dbReference type="AlphaFoldDB" id="A0AAN8PVI1"/>
<proteinExistence type="predicted"/>
<dbReference type="InterPro" id="IPR035983">
    <property type="entry name" value="Hect_E3_ubiquitin_ligase"/>
</dbReference>
<dbReference type="PROSITE" id="PS50237">
    <property type="entry name" value="HECT"/>
    <property type="match status" value="1"/>
</dbReference>